<proteinExistence type="predicted"/>
<gene>
    <name evidence="2" type="ORF">SAY87_030778</name>
</gene>
<dbReference type="AlphaFoldDB" id="A0AAN7KN37"/>
<dbReference type="Proteomes" id="UP001345219">
    <property type="component" value="Chromosome 24"/>
</dbReference>
<protein>
    <submittedName>
        <fullName evidence="2">Uncharacterized protein</fullName>
    </submittedName>
</protein>
<evidence type="ECO:0000313" key="3">
    <source>
        <dbReference type="Proteomes" id="UP001345219"/>
    </source>
</evidence>
<reference evidence="2 3" key="1">
    <citation type="journal article" date="2023" name="Hortic Res">
        <title>Pangenome of water caltrop reveals structural variations and asymmetric subgenome divergence after allopolyploidization.</title>
        <authorList>
            <person name="Zhang X."/>
            <person name="Chen Y."/>
            <person name="Wang L."/>
            <person name="Yuan Y."/>
            <person name="Fang M."/>
            <person name="Shi L."/>
            <person name="Lu R."/>
            <person name="Comes H.P."/>
            <person name="Ma Y."/>
            <person name="Chen Y."/>
            <person name="Huang G."/>
            <person name="Zhou Y."/>
            <person name="Zheng Z."/>
            <person name="Qiu Y."/>
        </authorList>
    </citation>
    <scope>NUCLEOTIDE SEQUENCE [LARGE SCALE GENOMIC DNA]</scope>
    <source>
        <tissue evidence="2">Roots</tissue>
    </source>
</reference>
<feature type="region of interest" description="Disordered" evidence="1">
    <location>
        <begin position="87"/>
        <end position="120"/>
    </location>
</feature>
<sequence length="120" mass="12156">MGGCASRPAGFVVEPDAAPVAAPTSSVKPEVESPVLETSNDGGETGKEEEPIVDVYESKPIAEAESTAAQVPVPATAEVVGEEKVEAVTAVEGKSPETLDGSTAKKEPEPANTDAPLITI</sequence>
<feature type="region of interest" description="Disordered" evidence="1">
    <location>
        <begin position="1"/>
        <end position="53"/>
    </location>
</feature>
<evidence type="ECO:0000256" key="1">
    <source>
        <dbReference type="SAM" id="MobiDB-lite"/>
    </source>
</evidence>
<feature type="compositionally biased region" description="Low complexity" evidence="1">
    <location>
        <begin position="12"/>
        <end position="23"/>
    </location>
</feature>
<accession>A0AAN7KN37</accession>
<keyword evidence="3" id="KW-1185">Reference proteome</keyword>
<name>A0AAN7KN37_9MYRT</name>
<dbReference type="EMBL" id="JAXIOK010000005">
    <property type="protein sequence ID" value="KAK4770246.1"/>
    <property type="molecule type" value="Genomic_DNA"/>
</dbReference>
<comment type="caution">
    <text evidence="2">The sequence shown here is derived from an EMBL/GenBank/DDBJ whole genome shotgun (WGS) entry which is preliminary data.</text>
</comment>
<organism evidence="2 3">
    <name type="scientific">Trapa incisa</name>
    <dbReference type="NCBI Taxonomy" id="236973"/>
    <lineage>
        <taxon>Eukaryota</taxon>
        <taxon>Viridiplantae</taxon>
        <taxon>Streptophyta</taxon>
        <taxon>Embryophyta</taxon>
        <taxon>Tracheophyta</taxon>
        <taxon>Spermatophyta</taxon>
        <taxon>Magnoliopsida</taxon>
        <taxon>eudicotyledons</taxon>
        <taxon>Gunneridae</taxon>
        <taxon>Pentapetalae</taxon>
        <taxon>rosids</taxon>
        <taxon>malvids</taxon>
        <taxon>Myrtales</taxon>
        <taxon>Lythraceae</taxon>
        <taxon>Trapa</taxon>
    </lineage>
</organism>
<evidence type="ECO:0000313" key="2">
    <source>
        <dbReference type="EMBL" id="KAK4770246.1"/>
    </source>
</evidence>
<feature type="compositionally biased region" description="Basic and acidic residues" evidence="1">
    <location>
        <begin position="44"/>
        <end position="53"/>
    </location>
</feature>